<keyword evidence="3" id="KW-1185">Reference proteome</keyword>
<proteinExistence type="predicted"/>
<keyword evidence="1" id="KW-0472">Membrane</keyword>
<reference evidence="2 3" key="2">
    <citation type="journal article" date="2022" name="Mar. Drugs">
        <title>Bioassay-Guided Fractionation Leads to the Detection of Cholic Acid Generated by the Rare Thalassomonas sp.</title>
        <authorList>
            <person name="Pheiffer F."/>
            <person name="Schneider Y.K."/>
            <person name="Hansen E.H."/>
            <person name="Andersen J.H."/>
            <person name="Isaksson J."/>
            <person name="Busche T."/>
            <person name="R C."/>
            <person name="Kalinowski J."/>
            <person name="Zyl L.V."/>
            <person name="Trindade M."/>
        </authorList>
    </citation>
    <scope>NUCLEOTIDE SEQUENCE [LARGE SCALE GENOMIC DNA]</scope>
    <source>
        <strain evidence="2 3">A5K-106</strain>
    </source>
</reference>
<organism evidence="2 3">
    <name type="scientific">Thalassomonas actiniarum</name>
    <dbReference type="NCBI Taxonomy" id="485447"/>
    <lineage>
        <taxon>Bacteria</taxon>
        <taxon>Pseudomonadati</taxon>
        <taxon>Pseudomonadota</taxon>
        <taxon>Gammaproteobacteria</taxon>
        <taxon>Alteromonadales</taxon>
        <taxon>Colwelliaceae</taxon>
        <taxon>Thalassomonas</taxon>
    </lineage>
</organism>
<reference evidence="2 3" key="1">
    <citation type="journal article" date="2015" name="Genome Announc.">
        <title>Draft Genome Sequences of Marine Isolates of Thalassomonas viridans and Thalassomonas actiniarum.</title>
        <authorList>
            <person name="Olonade I."/>
            <person name="van Zyl L.J."/>
            <person name="Trindade M."/>
        </authorList>
    </citation>
    <scope>NUCLEOTIDE SEQUENCE [LARGE SCALE GENOMIC DNA]</scope>
    <source>
        <strain evidence="2 3">A5K-106</strain>
    </source>
</reference>
<gene>
    <name evidence="2" type="ORF">SG35_030485</name>
</gene>
<feature type="transmembrane region" description="Helical" evidence="1">
    <location>
        <begin position="6"/>
        <end position="32"/>
    </location>
</feature>
<name>A0AAE9YYX7_9GAMM</name>
<keyword evidence="1" id="KW-0812">Transmembrane</keyword>
<dbReference type="KEGG" id="tact:SG35_030485"/>
<protein>
    <submittedName>
        <fullName evidence="2">Uncharacterized protein</fullName>
    </submittedName>
</protein>
<dbReference type="Proteomes" id="UP000032568">
    <property type="component" value="Chromosome pTact"/>
</dbReference>
<dbReference type="EMBL" id="CP059736">
    <property type="protein sequence ID" value="WDE02093.1"/>
    <property type="molecule type" value="Genomic_DNA"/>
</dbReference>
<dbReference type="AlphaFoldDB" id="A0AAE9YYX7"/>
<feature type="transmembrane region" description="Helical" evidence="1">
    <location>
        <begin position="240"/>
        <end position="261"/>
    </location>
</feature>
<evidence type="ECO:0000256" key="1">
    <source>
        <dbReference type="SAM" id="Phobius"/>
    </source>
</evidence>
<accession>A0AAE9YYX7</accession>
<evidence type="ECO:0000313" key="3">
    <source>
        <dbReference type="Proteomes" id="UP000032568"/>
    </source>
</evidence>
<dbReference type="RefSeq" id="WP_044830608.1">
    <property type="nucleotide sequence ID" value="NZ_CP059736.1"/>
</dbReference>
<keyword evidence="1" id="KW-1133">Transmembrane helix</keyword>
<evidence type="ECO:0000313" key="2">
    <source>
        <dbReference type="EMBL" id="WDE02093.1"/>
    </source>
</evidence>
<sequence>MENLDTFIGFSIIMLIVAQISSLLLDIVRYYLGTRNIFYEKFIRELDRELQEVITAHGLNKAQREKLTGLFEKIKDANKPSQELTKEQKRKKRFHLDIKPIPQELVNAAPDIAEPQIFVNSLRNAFEEVDEEFTRDFQVMTAKRTTAIALVVCFVLNINSFHLYEALSNNPELRESLINDQLVTAQNQLYGNGDKLDQVEGSELERLIRLNNQQLDKLQEYDLKIGWIGNYYPKGENLNLYVIVGIIISGLFAGLGAPFWHKVLNRLLGLRQALKGGAGGGSFMELRKGGGNSSEQLQEFTFSAGNGGNFRVFDPVIENAHLTVDVEFQPPEGTYSEEPQIYKYEFHNIIKQHYQKTTGINLKDVTIRSGSYQAITKWFIPE</sequence>